<dbReference type="SUPFAM" id="SSF75005">
    <property type="entry name" value="Arabinanase/levansucrase/invertase"/>
    <property type="match status" value="1"/>
</dbReference>
<evidence type="ECO:0000256" key="4">
    <source>
        <dbReference type="RuleBase" id="RU361187"/>
    </source>
</evidence>
<organism evidence="6 7">
    <name type="scientific">Segatella cerevisiae</name>
    <dbReference type="NCBI Taxonomy" id="2053716"/>
    <lineage>
        <taxon>Bacteria</taxon>
        <taxon>Pseudomonadati</taxon>
        <taxon>Bacteroidota</taxon>
        <taxon>Bacteroidia</taxon>
        <taxon>Bacteroidales</taxon>
        <taxon>Prevotellaceae</taxon>
        <taxon>Segatella</taxon>
    </lineage>
</organism>
<gene>
    <name evidence="6" type="ORF">NG821_02380</name>
</gene>
<keyword evidence="7" id="KW-1185">Reference proteome</keyword>
<feature type="domain" description="Beta-xylosidase C-terminal Concanavalin A-like" evidence="5">
    <location>
        <begin position="317"/>
        <end position="523"/>
    </location>
</feature>
<dbReference type="InterPro" id="IPR041542">
    <property type="entry name" value="GH43_C2"/>
</dbReference>
<keyword evidence="3 4" id="KW-0326">Glycosidase</keyword>
<dbReference type="InterPro" id="IPR023296">
    <property type="entry name" value="Glyco_hydro_beta-prop_sf"/>
</dbReference>
<evidence type="ECO:0000313" key="6">
    <source>
        <dbReference type="EMBL" id="MCO6024698.1"/>
    </source>
</evidence>
<keyword evidence="2 4" id="KW-0378">Hydrolase</keyword>
<dbReference type="RefSeq" id="WP_252760058.1">
    <property type="nucleotide sequence ID" value="NZ_JAMXLY010000005.1"/>
</dbReference>
<dbReference type="PANTHER" id="PTHR42812">
    <property type="entry name" value="BETA-XYLOSIDASE"/>
    <property type="match status" value="1"/>
</dbReference>
<accession>A0ABT1BUC6</accession>
<evidence type="ECO:0000259" key="5">
    <source>
        <dbReference type="Pfam" id="PF17851"/>
    </source>
</evidence>
<proteinExistence type="inferred from homology"/>
<dbReference type="EMBL" id="JAMXLY010000005">
    <property type="protein sequence ID" value="MCO6024698.1"/>
    <property type="molecule type" value="Genomic_DNA"/>
</dbReference>
<evidence type="ECO:0000256" key="3">
    <source>
        <dbReference type="ARBA" id="ARBA00023295"/>
    </source>
</evidence>
<dbReference type="Proteomes" id="UP001204015">
    <property type="component" value="Unassembled WGS sequence"/>
</dbReference>
<dbReference type="PANTHER" id="PTHR42812:SF12">
    <property type="entry name" value="BETA-XYLOSIDASE-RELATED"/>
    <property type="match status" value="1"/>
</dbReference>
<name>A0ABT1BUC6_9BACT</name>
<comment type="caution">
    <text evidence="6">The sequence shown here is derived from an EMBL/GenBank/DDBJ whole genome shotgun (WGS) entry which is preliminary data.</text>
</comment>
<dbReference type="InterPro" id="IPR013320">
    <property type="entry name" value="ConA-like_dom_sf"/>
</dbReference>
<reference evidence="6 7" key="1">
    <citation type="submission" date="2022-06" db="EMBL/GenBank/DDBJ databases">
        <title>A taxonomic note on the genus Prevotella: Description of four novel genera and emended description of the genera Hallella and Xylanibacter.</title>
        <authorList>
            <person name="Hitch T.C.A."/>
        </authorList>
    </citation>
    <scope>NUCLEOTIDE SEQUENCE [LARGE SCALE GENOMIC DNA]</scope>
    <source>
        <strain evidence="6 7">DSM 100619</strain>
    </source>
</reference>
<dbReference type="SUPFAM" id="SSF49899">
    <property type="entry name" value="Concanavalin A-like lectins/glucanases"/>
    <property type="match status" value="1"/>
</dbReference>
<protein>
    <submittedName>
        <fullName evidence="6">Glycoside hydrolase 43 family protein</fullName>
    </submittedName>
</protein>
<comment type="similarity">
    <text evidence="1 4">Belongs to the glycosyl hydrolase 43 family.</text>
</comment>
<dbReference type="InterPro" id="IPR006710">
    <property type="entry name" value="Glyco_hydro_43"/>
</dbReference>
<dbReference type="GO" id="GO:0016787">
    <property type="term" value="F:hydrolase activity"/>
    <property type="evidence" value="ECO:0007669"/>
    <property type="project" value="UniProtKB-KW"/>
</dbReference>
<dbReference type="Pfam" id="PF04616">
    <property type="entry name" value="Glyco_hydro_43"/>
    <property type="match status" value="1"/>
</dbReference>
<dbReference type="CDD" id="cd09001">
    <property type="entry name" value="GH43_FsAxh1-like"/>
    <property type="match status" value="1"/>
</dbReference>
<sequence>MNPLDSDRDTLYASFDAVTEMRNPVLWADVPDPDVIRVGDEFYLVSTTMHLMPGGPIMRSKDLASWETVSYLFDSLTDSPKYNMIGGTVYGRGQWATSLRYHNGKFYAMFAPNDNVGGNTYIYTTEDPAKGWKLLSRMRHFHDSSFLFDDDGRVYVFHDTGCITELRSDLKGVLKGGLDTCVICRDAEENGLLEGSRVIKHNGKYYWLMVSWPKNKPRRQVCFRADHICGPWEKKVILQDNFAGFLYAGQGTIVDDQKGNWYGVVFQDRGAVGRVLTVEPCHWIGGWPMLGDTNGKIPFIMKKAVPGQPYHPFVVSDEFDEGKTCHPVLDIHWQWNHNLVNSAWSLTDRPGYLRLKTCRIVSNLFAAPNTISQRMEGPGCSAVVKMDVSHLNDGDHAGFCAFNGDASLLTVSREGRRLILRRTNESVVLSDQDKKIEGVNYRDMDSVSLHAPIIYLRIDADFRLHIDKARLFYSLDNQNWIPLGDPFQMKYDYRRLFMGTRYAIFCYATKSLGGYIDVDWFHYFKQRP</sequence>
<dbReference type="Gene3D" id="2.60.120.200">
    <property type="match status" value="1"/>
</dbReference>
<dbReference type="Gene3D" id="2.115.10.20">
    <property type="entry name" value="Glycosyl hydrolase domain, family 43"/>
    <property type="match status" value="1"/>
</dbReference>
<dbReference type="Pfam" id="PF17851">
    <property type="entry name" value="GH43_C2"/>
    <property type="match status" value="1"/>
</dbReference>
<evidence type="ECO:0000313" key="7">
    <source>
        <dbReference type="Proteomes" id="UP001204015"/>
    </source>
</evidence>
<evidence type="ECO:0000256" key="2">
    <source>
        <dbReference type="ARBA" id="ARBA00022801"/>
    </source>
</evidence>
<evidence type="ECO:0000256" key="1">
    <source>
        <dbReference type="ARBA" id="ARBA00009865"/>
    </source>
</evidence>
<dbReference type="InterPro" id="IPR051795">
    <property type="entry name" value="Glycosyl_Hydrlase_43"/>
</dbReference>